<keyword evidence="2" id="KW-1185">Reference proteome</keyword>
<comment type="caution">
    <text evidence="1">The sequence shown here is derived from an EMBL/GenBank/DDBJ whole genome shotgun (WGS) entry which is preliminary data.</text>
</comment>
<accession>A0ABV7LX71</accession>
<organism evidence="1 2">
    <name type="scientific">Modicisalibacter luteus</name>
    <dbReference type="NCBI Taxonomy" id="453962"/>
    <lineage>
        <taxon>Bacteria</taxon>
        <taxon>Pseudomonadati</taxon>
        <taxon>Pseudomonadota</taxon>
        <taxon>Gammaproteobacteria</taxon>
        <taxon>Oceanospirillales</taxon>
        <taxon>Halomonadaceae</taxon>
        <taxon>Modicisalibacter</taxon>
    </lineage>
</organism>
<dbReference type="EMBL" id="JBHRUH010000004">
    <property type="protein sequence ID" value="MFC3290996.1"/>
    <property type="molecule type" value="Genomic_DNA"/>
</dbReference>
<dbReference type="RefSeq" id="WP_019019105.1">
    <property type="nucleotide sequence ID" value="NZ_BMXD01000006.1"/>
</dbReference>
<protein>
    <submittedName>
        <fullName evidence="1">Uncharacterized protein</fullName>
    </submittedName>
</protein>
<name>A0ABV7LX71_9GAMM</name>
<sequence length="67" mass="7648">MLKVTLELRCNVCGGERFMIPTLNEVEQDVRCADCHAFKCRSDSLEETMAHAKRRLAQHGQWGRLAS</sequence>
<gene>
    <name evidence="1" type="ORF">ACFOEI_02780</name>
</gene>
<evidence type="ECO:0000313" key="2">
    <source>
        <dbReference type="Proteomes" id="UP001595640"/>
    </source>
</evidence>
<proteinExistence type="predicted"/>
<evidence type="ECO:0000313" key="1">
    <source>
        <dbReference type="EMBL" id="MFC3290996.1"/>
    </source>
</evidence>
<reference evidence="2" key="1">
    <citation type="journal article" date="2019" name="Int. J. Syst. Evol. Microbiol.">
        <title>The Global Catalogue of Microorganisms (GCM) 10K type strain sequencing project: providing services to taxonomists for standard genome sequencing and annotation.</title>
        <authorList>
            <consortium name="The Broad Institute Genomics Platform"/>
            <consortium name="The Broad Institute Genome Sequencing Center for Infectious Disease"/>
            <person name="Wu L."/>
            <person name="Ma J."/>
        </authorList>
    </citation>
    <scope>NUCLEOTIDE SEQUENCE [LARGE SCALE GENOMIC DNA]</scope>
    <source>
        <strain evidence="2">KCTC 12847</strain>
    </source>
</reference>
<dbReference type="Proteomes" id="UP001595640">
    <property type="component" value="Unassembled WGS sequence"/>
</dbReference>